<evidence type="ECO:0000313" key="2">
    <source>
        <dbReference type="Proteomes" id="UP000177798"/>
    </source>
</evidence>
<reference evidence="2" key="1">
    <citation type="journal article" date="2017" name="Genome Biol. Evol.">
        <title>The complete genome sequence of the phytopathogenic fungus Sclerotinia sclerotiorum reveals insights into the genome architecture of broad host range pathogens.</title>
        <authorList>
            <person name="Derbyshire M."/>
            <person name="Denton-Giles M."/>
            <person name="Hegedus D."/>
            <person name="Seifbarghy S."/>
            <person name="Rollins J."/>
            <person name="van Kan J."/>
            <person name="Seidl M.F."/>
            <person name="Faino L."/>
            <person name="Mbengue M."/>
            <person name="Navaud O."/>
            <person name="Raffaele S."/>
            <person name="Hammond-Kosack K."/>
            <person name="Heard S."/>
            <person name="Oliver R."/>
        </authorList>
    </citation>
    <scope>NUCLEOTIDE SEQUENCE [LARGE SCALE GENOMIC DNA]</scope>
    <source>
        <strain evidence="2">ATCC 18683 / 1980 / Ss-1</strain>
    </source>
</reference>
<dbReference type="OrthoDB" id="10291025at2759"/>
<dbReference type="Proteomes" id="UP000177798">
    <property type="component" value="Chromosome 9"/>
</dbReference>
<dbReference type="VEuPathDB" id="FungiDB:sscle_09g073050"/>
<evidence type="ECO:0000313" key="1">
    <source>
        <dbReference type="EMBL" id="APA12535.1"/>
    </source>
</evidence>
<name>A0A1D9QC55_SCLS1</name>
<protein>
    <submittedName>
        <fullName evidence="1">Uncharacterized protein</fullName>
    </submittedName>
</protein>
<dbReference type="RefSeq" id="XP_001595750.1">
    <property type="nucleotide sequence ID" value="XM_001595700.1"/>
</dbReference>
<dbReference type="AlphaFoldDB" id="A0A1D9QC55"/>
<gene>
    <name evidence="1" type="ORF">sscle_09g073050</name>
</gene>
<proteinExistence type="predicted"/>
<organism evidence="1 2">
    <name type="scientific">Sclerotinia sclerotiorum (strain ATCC 18683 / 1980 / Ss-1)</name>
    <name type="common">White mold</name>
    <name type="synonym">Whetzelinia sclerotiorum</name>
    <dbReference type="NCBI Taxonomy" id="665079"/>
    <lineage>
        <taxon>Eukaryota</taxon>
        <taxon>Fungi</taxon>
        <taxon>Dikarya</taxon>
        <taxon>Ascomycota</taxon>
        <taxon>Pezizomycotina</taxon>
        <taxon>Leotiomycetes</taxon>
        <taxon>Helotiales</taxon>
        <taxon>Sclerotiniaceae</taxon>
        <taxon>Sclerotinia</taxon>
    </lineage>
</organism>
<dbReference type="KEGG" id="ssl:SS1G_03839"/>
<dbReference type="EMBL" id="CP017822">
    <property type="protein sequence ID" value="APA12535.1"/>
    <property type="molecule type" value="Genomic_DNA"/>
</dbReference>
<sequence length="90" mass="10111">MSRNTDQLAELMTVILSGASALPRALCEKSSRHCDTDHTFRHVRNHDGHLLPRENLSGNHITWSTLGTSSKTWEVYCVAEWGRSGFQMVA</sequence>
<accession>A0A1D9QC55</accession>